<dbReference type="EMBL" id="BMLK01000013">
    <property type="protein sequence ID" value="GGN53287.1"/>
    <property type="molecule type" value="Genomic_DNA"/>
</dbReference>
<evidence type="ECO:0000313" key="2">
    <source>
        <dbReference type="Proteomes" id="UP000605099"/>
    </source>
</evidence>
<gene>
    <name evidence="1" type="ORF">GCM10011349_27770</name>
</gene>
<keyword evidence="2" id="KW-1185">Reference proteome</keyword>
<evidence type="ECO:0000313" key="1">
    <source>
        <dbReference type="EMBL" id="GGN53287.1"/>
    </source>
</evidence>
<organism evidence="1 2">
    <name type="scientific">Novosphingobium indicum</name>
    <dbReference type="NCBI Taxonomy" id="462949"/>
    <lineage>
        <taxon>Bacteria</taxon>
        <taxon>Pseudomonadati</taxon>
        <taxon>Pseudomonadota</taxon>
        <taxon>Alphaproteobacteria</taxon>
        <taxon>Sphingomonadales</taxon>
        <taxon>Sphingomonadaceae</taxon>
        <taxon>Novosphingobium</taxon>
    </lineage>
</organism>
<comment type="caution">
    <text evidence="1">The sequence shown here is derived from an EMBL/GenBank/DDBJ whole genome shotgun (WGS) entry which is preliminary data.</text>
</comment>
<dbReference type="Proteomes" id="UP000605099">
    <property type="component" value="Unassembled WGS sequence"/>
</dbReference>
<proteinExistence type="predicted"/>
<accession>A0ABQ2JTU7</accession>
<reference evidence="2" key="1">
    <citation type="journal article" date="2019" name="Int. J. Syst. Evol. Microbiol.">
        <title>The Global Catalogue of Microorganisms (GCM) 10K type strain sequencing project: providing services to taxonomists for standard genome sequencing and annotation.</title>
        <authorList>
            <consortium name="The Broad Institute Genomics Platform"/>
            <consortium name="The Broad Institute Genome Sequencing Center for Infectious Disease"/>
            <person name="Wu L."/>
            <person name="Ma J."/>
        </authorList>
    </citation>
    <scope>NUCLEOTIDE SEQUENCE [LARGE SCALE GENOMIC DNA]</scope>
    <source>
        <strain evidence="2">CGMCC 1.6784</strain>
    </source>
</reference>
<name>A0ABQ2JTU7_9SPHN</name>
<protein>
    <submittedName>
        <fullName evidence="1">Uncharacterized protein</fullName>
    </submittedName>
</protein>
<sequence>MHMLADRIASAIRDTGSPDYAVRSGALLALLSDLAREGDLMGMSEAFCAYTTLLPADEKSIRHAVPAKIINQYFHLNRKRSQRAIIAWQAQSEGWETNLATAIGEDVRFDAAVRAMDDRIKQSELS</sequence>